<dbReference type="EMBL" id="KZ678741">
    <property type="protein sequence ID" value="PSR75823.1"/>
    <property type="molecule type" value="Genomic_DNA"/>
</dbReference>
<gene>
    <name evidence="1" type="ORF">BD289DRAFT_184659</name>
</gene>
<evidence type="ECO:0000313" key="2">
    <source>
        <dbReference type="Proteomes" id="UP000241462"/>
    </source>
</evidence>
<dbReference type="InParanoid" id="A0A2T2ZT66"/>
<proteinExistence type="predicted"/>
<dbReference type="Proteomes" id="UP000241462">
    <property type="component" value="Unassembled WGS sequence"/>
</dbReference>
<name>A0A2T2ZT66_9PEZI</name>
<dbReference type="AlphaFoldDB" id="A0A2T2ZT66"/>
<evidence type="ECO:0000313" key="1">
    <source>
        <dbReference type="EMBL" id="PSR75823.1"/>
    </source>
</evidence>
<organism evidence="1 2">
    <name type="scientific">Coniella lustricola</name>
    <dbReference type="NCBI Taxonomy" id="2025994"/>
    <lineage>
        <taxon>Eukaryota</taxon>
        <taxon>Fungi</taxon>
        <taxon>Dikarya</taxon>
        <taxon>Ascomycota</taxon>
        <taxon>Pezizomycotina</taxon>
        <taxon>Sordariomycetes</taxon>
        <taxon>Sordariomycetidae</taxon>
        <taxon>Diaporthales</taxon>
        <taxon>Schizoparmaceae</taxon>
        <taxon>Coniella</taxon>
    </lineage>
</organism>
<accession>A0A2T2ZT66</accession>
<sequence>MGIFDSKNLEFLCWWVSVCLAGWLCLAVPGHLTPGGGGERKPLSVLLVSTKKCLYSLVRHGRLSFRFSCFQVWPRRNHNGIVSLDH</sequence>
<keyword evidence="2" id="KW-1185">Reference proteome</keyword>
<protein>
    <submittedName>
        <fullName evidence="1">Uncharacterized protein</fullName>
    </submittedName>
</protein>
<reference evidence="1 2" key="1">
    <citation type="journal article" date="2018" name="Mycol. Prog.">
        <title>Coniella lustricola, a new species from submerged detritus.</title>
        <authorList>
            <person name="Raudabaugh D.B."/>
            <person name="Iturriaga T."/>
            <person name="Carver A."/>
            <person name="Mondo S."/>
            <person name="Pangilinan J."/>
            <person name="Lipzen A."/>
            <person name="He G."/>
            <person name="Amirebrahimi M."/>
            <person name="Grigoriev I.V."/>
            <person name="Miller A.N."/>
        </authorList>
    </citation>
    <scope>NUCLEOTIDE SEQUENCE [LARGE SCALE GENOMIC DNA]</scope>
    <source>
        <strain evidence="1 2">B22-T-1</strain>
    </source>
</reference>